<accession>A0A1H8W2T0</accession>
<evidence type="ECO:0000256" key="7">
    <source>
        <dbReference type="PROSITE-ProRule" id="PRU01091"/>
    </source>
</evidence>
<dbReference type="PROSITE" id="PS51755">
    <property type="entry name" value="OMPR_PHOB"/>
    <property type="match status" value="1"/>
</dbReference>
<feature type="DNA-binding region" description="OmpR/PhoB-type" evidence="7">
    <location>
        <begin position="129"/>
        <end position="229"/>
    </location>
</feature>
<dbReference type="SMART" id="SM00448">
    <property type="entry name" value="REC"/>
    <property type="match status" value="1"/>
</dbReference>
<dbReference type="InterPro" id="IPR001867">
    <property type="entry name" value="OmpR/PhoB-type_DNA-bd"/>
</dbReference>
<dbReference type="InterPro" id="IPR039420">
    <property type="entry name" value="WalR-like"/>
</dbReference>
<protein>
    <submittedName>
        <fullName evidence="10">Two-component system, OmpR family, torCAD operon response regulator TorR</fullName>
    </submittedName>
</protein>
<dbReference type="SUPFAM" id="SSF46894">
    <property type="entry name" value="C-terminal effector domain of the bipartite response regulators"/>
    <property type="match status" value="1"/>
</dbReference>
<reference evidence="11" key="1">
    <citation type="submission" date="2016-10" db="EMBL/GenBank/DDBJ databases">
        <authorList>
            <person name="Varghese N."/>
            <person name="Submissions S."/>
        </authorList>
    </citation>
    <scope>NUCLEOTIDE SEQUENCE [LARGE SCALE GENOMIC DNA]</scope>
    <source>
        <strain evidence="11">DSM 123</strain>
    </source>
</reference>
<organism evidence="10 11">
    <name type="scientific">Rhodopseudomonas pseudopalustris</name>
    <dbReference type="NCBI Taxonomy" id="1513892"/>
    <lineage>
        <taxon>Bacteria</taxon>
        <taxon>Pseudomonadati</taxon>
        <taxon>Pseudomonadota</taxon>
        <taxon>Alphaproteobacteria</taxon>
        <taxon>Hyphomicrobiales</taxon>
        <taxon>Nitrobacteraceae</taxon>
        <taxon>Rhodopseudomonas</taxon>
    </lineage>
</organism>
<evidence type="ECO:0000256" key="2">
    <source>
        <dbReference type="ARBA" id="ARBA00023012"/>
    </source>
</evidence>
<evidence type="ECO:0000256" key="3">
    <source>
        <dbReference type="ARBA" id="ARBA00023015"/>
    </source>
</evidence>
<dbReference type="GO" id="GO:0005829">
    <property type="term" value="C:cytosol"/>
    <property type="evidence" value="ECO:0007669"/>
    <property type="project" value="TreeGrafter"/>
</dbReference>
<feature type="domain" description="Response regulatory" evidence="8">
    <location>
        <begin position="7"/>
        <end position="122"/>
    </location>
</feature>
<evidence type="ECO:0000256" key="6">
    <source>
        <dbReference type="PROSITE-ProRule" id="PRU00169"/>
    </source>
</evidence>
<keyword evidence="1 6" id="KW-0597">Phosphoprotein</keyword>
<evidence type="ECO:0000256" key="5">
    <source>
        <dbReference type="ARBA" id="ARBA00023163"/>
    </source>
</evidence>
<dbReference type="CDD" id="cd00383">
    <property type="entry name" value="trans_reg_C"/>
    <property type="match status" value="1"/>
</dbReference>
<keyword evidence="5" id="KW-0804">Transcription</keyword>
<dbReference type="InterPro" id="IPR036388">
    <property type="entry name" value="WH-like_DNA-bd_sf"/>
</dbReference>
<evidence type="ECO:0000313" key="11">
    <source>
        <dbReference type="Proteomes" id="UP000199615"/>
    </source>
</evidence>
<keyword evidence="3" id="KW-0805">Transcription regulation</keyword>
<evidence type="ECO:0000256" key="1">
    <source>
        <dbReference type="ARBA" id="ARBA00022553"/>
    </source>
</evidence>
<dbReference type="AlphaFoldDB" id="A0A1H8W2T0"/>
<name>A0A1H8W2T0_9BRAD</name>
<dbReference type="Gene3D" id="1.10.10.10">
    <property type="entry name" value="Winged helix-like DNA-binding domain superfamily/Winged helix DNA-binding domain"/>
    <property type="match status" value="1"/>
</dbReference>
<keyword evidence="4 7" id="KW-0238">DNA-binding</keyword>
<dbReference type="GO" id="GO:0000156">
    <property type="term" value="F:phosphorelay response regulator activity"/>
    <property type="evidence" value="ECO:0007669"/>
    <property type="project" value="TreeGrafter"/>
</dbReference>
<proteinExistence type="predicted"/>
<dbReference type="Pfam" id="PF00072">
    <property type="entry name" value="Response_reg"/>
    <property type="match status" value="1"/>
</dbReference>
<dbReference type="GO" id="GO:0032993">
    <property type="term" value="C:protein-DNA complex"/>
    <property type="evidence" value="ECO:0007669"/>
    <property type="project" value="TreeGrafter"/>
</dbReference>
<evidence type="ECO:0000313" key="10">
    <source>
        <dbReference type="EMBL" id="SEP21777.1"/>
    </source>
</evidence>
<gene>
    <name evidence="10" type="ORF">SAMN05444123_110145</name>
</gene>
<dbReference type="RefSeq" id="WP_092685748.1">
    <property type="nucleotide sequence ID" value="NZ_FODT01000010.1"/>
</dbReference>
<sequence>MAERRPSVLLVEDEPFVQTLLAAYLEKESVSVTVASTAAEMRAALRLPGQPIDAIALDLGLPDEEGLALLRQLRTRLNIPICITTRDNSAASRTVAAELGVDDYLVKPFHPRQLVASLMLLLGRKSEKSSPLRFEGWSFDNGARVLTNPQGQPIPLTPAEFDVLAALLIAEGRTISRAHLLDAIGSDSSSASSRMVDVIVSSLRRKLGDPSRMPRLIVTVPSVGYRLCASPG</sequence>
<dbReference type="Pfam" id="PF00486">
    <property type="entry name" value="Trans_reg_C"/>
    <property type="match status" value="1"/>
</dbReference>
<dbReference type="PANTHER" id="PTHR48111">
    <property type="entry name" value="REGULATOR OF RPOS"/>
    <property type="match status" value="1"/>
</dbReference>
<evidence type="ECO:0000256" key="4">
    <source>
        <dbReference type="ARBA" id="ARBA00023125"/>
    </source>
</evidence>
<dbReference type="InterPro" id="IPR016032">
    <property type="entry name" value="Sig_transdc_resp-reg_C-effctor"/>
</dbReference>
<dbReference type="GO" id="GO:0006355">
    <property type="term" value="P:regulation of DNA-templated transcription"/>
    <property type="evidence" value="ECO:0007669"/>
    <property type="project" value="InterPro"/>
</dbReference>
<dbReference type="Proteomes" id="UP000199615">
    <property type="component" value="Unassembled WGS sequence"/>
</dbReference>
<dbReference type="EMBL" id="FODT01000010">
    <property type="protein sequence ID" value="SEP21777.1"/>
    <property type="molecule type" value="Genomic_DNA"/>
</dbReference>
<evidence type="ECO:0000259" key="9">
    <source>
        <dbReference type="PROSITE" id="PS51755"/>
    </source>
</evidence>
<keyword evidence="11" id="KW-1185">Reference proteome</keyword>
<dbReference type="InterPro" id="IPR001789">
    <property type="entry name" value="Sig_transdc_resp-reg_receiver"/>
</dbReference>
<dbReference type="SUPFAM" id="SSF52172">
    <property type="entry name" value="CheY-like"/>
    <property type="match status" value="1"/>
</dbReference>
<evidence type="ECO:0000259" key="8">
    <source>
        <dbReference type="PROSITE" id="PS50110"/>
    </source>
</evidence>
<dbReference type="Gene3D" id="3.40.50.2300">
    <property type="match status" value="1"/>
</dbReference>
<dbReference type="GO" id="GO:0000976">
    <property type="term" value="F:transcription cis-regulatory region binding"/>
    <property type="evidence" value="ECO:0007669"/>
    <property type="project" value="TreeGrafter"/>
</dbReference>
<dbReference type="InterPro" id="IPR011006">
    <property type="entry name" value="CheY-like_superfamily"/>
</dbReference>
<dbReference type="PANTHER" id="PTHR48111:SF4">
    <property type="entry name" value="DNA-BINDING DUAL TRANSCRIPTIONAL REGULATOR OMPR"/>
    <property type="match status" value="1"/>
</dbReference>
<dbReference type="SMART" id="SM00862">
    <property type="entry name" value="Trans_reg_C"/>
    <property type="match status" value="1"/>
</dbReference>
<dbReference type="PROSITE" id="PS50110">
    <property type="entry name" value="RESPONSE_REGULATORY"/>
    <property type="match status" value="1"/>
</dbReference>
<feature type="domain" description="OmpR/PhoB-type" evidence="9">
    <location>
        <begin position="129"/>
        <end position="229"/>
    </location>
</feature>
<keyword evidence="2" id="KW-0902">Two-component regulatory system</keyword>
<feature type="modified residue" description="4-aspartylphosphate" evidence="6">
    <location>
        <position position="58"/>
    </location>
</feature>